<comment type="activity regulation">
    <text evidence="14">Na(+) is not transported, but it plays an essential structural role and its presence is essential for fluoride channel function.</text>
</comment>
<dbReference type="InterPro" id="IPR003691">
    <property type="entry name" value="FluC"/>
</dbReference>
<evidence type="ECO:0000313" key="16">
    <source>
        <dbReference type="Proteomes" id="UP000051820"/>
    </source>
</evidence>
<feature type="transmembrane region" description="Helical" evidence="14">
    <location>
        <begin position="35"/>
        <end position="58"/>
    </location>
</feature>
<keyword evidence="4 14" id="KW-0812">Transmembrane</keyword>
<organism evidence="15 16">
    <name type="scientific">Paucilactobacillus suebicus DSM 5007 = KCTC 3549</name>
    <dbReference type="NCBI Taxonomy" id="1423807"/>
    <lineage>
        <taxon>Bacteria</taxon>
        <taxon>Bacillati</taxon>
        <taxon>Bacillota</taxon>
        <taxon>Bacilli</taxon>
        <taxon>Lactobacillales</taxon>
        <taxon>Lactobacillaceae</taxon>
        <taxon>Paucilactobacillus</taxon>
    </lineage>
</organism>
<evidence type="ECO:0000256" key="4">
    <source>
        <dbReference type="ARBA" id="ARBA00022692"/>
    </source>
</evidence>
<sequence>MTVFFISIAAGIGAITRLAIMDLSHLSKLIQHITFPVSTFFINITGTLLIAIAIHHLGQSNLEQILAVGFLGGFTTFSTLTNEMIQLWRSHRYPTCIMYTVCTYLASSIAIYCGYFYL</sequence>
<dbReference type="OrthoDB" id="9815830at2"/>
<feature type="transmembrane region" description="Helical" evidence="14">
    <location>
        <begin position="97"/>
        <end position="117"/>
    </location>
</feature>
<protein>
    <recommendedName>
        <fullName evidence="14">Fluoride-specific ion channel FluC</fullName>
    </recommendedName>
</protein>
<keyword evidence="7 14" id="KW-0915">Sodium</keyword>
<evidence type="ECO:0000256" key="1">
    <source>
        <dbReference type="ARBA" id="ARBA00004651"/>
    </source>
</evidence>
<dbReference type="Pfam" id="PF02537">
    <property type="entry name" value="CRCB"/>
    <property type="match status" value="1"/>
</dbReference>
<feature type="binding site" evidence="14">
    <location>
        <position position="75"/>
    </location>
    <ligand>
        <name>Na(+)</name>
        <dbReference type="ChEBI" id="CHEBI:29101"/>
        <note>structural</note>
    </ligand>
</feature>
<dbReference type="Proteomes" id="UP000051820">
    <property type="component" value="Unassembled WGS sequence"/>
</dbReference>
<evidence type="ECO:0000256" key="7">
    <source>
        <dbReference type="ARBA" id="ARBA00023053"/>
    </source>
</evidence>
<dbReference type="HAMAP" id="MF_00454">
    <property type="entry name" value="FluC"/>
    <property type="match status" value="1"/>
</dbReference>
<accession>A0A0R1WCS3</accession>
<keyword evidence="5 14" id="KW-0479">Metal-binding</keyword>
<keyword evidence="6 14" id="KW-1133">Transmembrane helix</keyword>
<dbReference type="PANTHER" id="PTHR28259">
    <property type="entry name" value="FLUORIDE EXPORT PROTEIN 1-RELATED"/>
    <property type="match status" value="1"/>
</dbReference>
<comment type="caution">
    <text evidence="15">The sequence shown here is derived from an EMBL/GenBank/DDBJ whole genome shotgun (WGS) entry which is preliminary data.</text>
</comment>
<evidence type="ECO:0000256" key="2">
    <source>
        <dbReference type="ARBA" id="ARBA00022448"/>
    </source>
</evidence>
<dbReference type="AlphaFoldDB" id="A0A0R1WCS3"/>
<evidence type="ECO:0000256" key="5">
    <source>
        <dbReference type="ARBA" id="ARBA00022723"/>
    </source>
</evidence>
<evidence type="ECO:0000256" key="8">
    <source>
        <dbReference type="ARBA" id="ARBA00023065"/>
    </source>
</evidence>
<dbReference type="eggNOG" id="COG0239">
    <property type="taxonomic scope" value="Bacteria"/>
</dbReference>
<evidence type="ECO:0000256" key="14">
    <source>
        <dbReference type="HAMAP-Rule" id="MF_00454"/>
    </source>
</evidence>
<dbReference type="PATRIC" id="fig|1423807.3.peg.336"/>
<comment type="subcellular location">
    <subcellularLocation>
        <location evidence="1 14">Cell membrane</location>
        <topology evidence="1 14">Multi-pass membrane protein</topology>
    </subcellularLocation>
</comment>
<comment type="function">
    <text evidence="13 14">Fluoride-specific ion channel. Important for reducing fluoride concentration in the cell, thus reducing its toxicity.</text>
</comment>
<dbReference type="RefSeq" id="WP_010621130.1">
    <property type="nucleotide sequence ID" value="NZ_AZGF01000012.1"/>
</dbReference>
<evidence type="ECO:0000313" key="15">
    <source>
        <dbReference type="EMBL" id="KRM11964.1"/>
    </source>
</evidence>
<evidence type="ECO:0000256" key="3">
    <source>
        <dbReference type="ARBA" id="ARBA00022475"/>
    </source>
</evidence>
<dbReference type="EMBL" id="AZGF01000012">
    <property type="protein sequence ID" value="KRM11964.1"/>
    <property type="molecule type" value="Genomic_DNA"/>
</dbReference>
<evidence type="ECO:0000256" key="6">
    <source>
        <dbReference type="ARBA" id="ARBA00022989"/>
    </source>
</evidence>
<dbReference type="PANTHER" id="PTHR28259:SF16">
    <property type="entry name" value="FLUORIDE-SPECIFIC ION CHANNEL FLUC 2"/>
    <property type="match status" value="1"/>
</dbReference>
<keyword evidence="2 14" id="KW-0813">Transport</keyword>
<evidence type="ECO:0000256" key="11">
    <source>
        <dbReference type="ARBA" id="ARBA00035120"/>
    </source>
</evidence>
<keyword evidence="10 14" id="KW-0407">Ion channel</keyword>
<gene>
    <name evidence="14" type="primary">fluC</name>
    <name evidence="14" type="synonym">crcB</name>
    <name evidence="15" type="ORF">FD16_GL000332</name>
</gene>
<keyword evidence="8 14" id="KW-0406">Ion transport</keyword>
<evidence type="ECO:0000256" key="9">
    <source>
        <dbReference type="ARBA" id="ARBA00023136"/>
    </source>
</evidence>
<dbReference type="GO" id="GO:0005886">
    <property type="term" value="C:plasma membrane"/>
    <property type="evidence" value="ECO:0007669"/>
    <property type="project" value="UniProtKB-SubCell"/>
</dbReference>
<keyword evidence="9 14" id="KW-0472">Membrane</keyword>
<proteinExistence type="inferred from homology"/>
<reference evidence="15 16" key="1">
    <citation type="journal article" date="2015" name="Genome Announc.">
        <title>Expanding the biotechnology potential of lactobacilli through comparative genomics of 213 strains and associated genera.</title>
        <authorList>
            <person name="Sun Z."/>
            <person name="Harris H.M."/>
            <person name="McCann A."/>
            <person name="Guo C."/>
            <person name="Argimon S."/>
            <person name="Zhang W."/>
            <person name="Yang X."/>
            <person name="Jeffery I.B."/>
            <person name="Cooney J.C."/>
            <person name="Kagawa T.F."/>
            <person name="Liu W."/>
            <person name="Song Y."/>
            <person name="Salvetti E."/>
            <person name="Wrobel A."/>
            <person name="Rasinkangas P."/>
            <person name="Parkhill J."/>
            <person name="Rea M.C."/>
            <person name="O'Sullivan O."/>
            <person name="Ritari J."/>
            <person name="Douillard F.P."/>
            <person name="Paul Ross R."/>
            <person name="Yang R."/>
            <person name="Briner A.E."/>
            <person name="Felis G.E."/>
            <person name="de Vos W.M."/>
            <person name="Barrangou R."/>
            <person name="Klaenhammer T.R."/>
            <person name="Caufield P.W."/>
            <person name="Cui Y."/>
            <person name="Zhang H."/>
            <person name="O'Toole P.W."/>
        </authorList>
    </citation>
    <scope>NUCLEOTIDE SEQUENCE [LARGE SCALE GENOMIC DNA]</scope>
    <source>
        <strain evidence="15 16">DSM 5007</strain>
    </source>
</reference>
<evidence type="ECO:0000256" key="12">
    <source>
        <dbReference type="ARBA" id="ARBA00035585"/>
    </source>
</evidence>
<dbReference type="STRING" id="1423807.FD16_GL000332"/>
<dbReference type="GO" id="GO:0046872">
    <property type="term" value="F:metal ion binding"/>
    <property type="evidence" value="ECO:0007669"/>
    <property type="project" value="UniProtKB-KW"/>
</dbReference>
<name>A0A0R1WCS3_9LACO</name>
<feature type="transmembrane region" description="Helical" evidence="14">
    <location>
        <begin position="6"/>
        <end position="23"/>
    </location>
</feature>
<comment type="catalytic activity">
    <reaction evidence="12">
        <text>fluoride(in) = fluoride(out)</text>
        <dbReference type="Rhea" id="RHEA:76159"/>
        <dbReference type="ChEBI" id="CHEBI:17051"/>
    </reaction>
    <physiologicalReaction direction="left-to-right" evidence="12">
        <dbReference type="Rhea" id="RHEA:76160"/>
    </physiologicalReaction>
</comment>
<evidence type="ECO:0000256" key="10">
    <source>
        <dbReference type="ARBA" id="ARBA00023303"/>
    </source>
</evidence>
<keyword evidence="3 14" id="KW-1003">Cell membrane</keyword>
<feature type="transmembrane region" description="Helical" evidence="14">
    <location>
        <begin position="64"/>
        <end position="85"/>
    </location>
</feature>
<dbReference type="GO" id="GO:0140114">
    <property type="term" value="P:cellular detoxification of fluoride"/>
    <property type="evidence" value="ECO:0007669"/>
    <property type="project" value="UniProtKB-UniRule"/>
</dbReference>
<evidence type="ECO:0000256" key="13">
    <source>
        <dbReference type="ARBA" id="ARBA00049940"/>
    </source>
</evidence>
<comment type="similarity">
    <text evidence="11 14">Belongs to the fluoride channel Fluc/FEX (TC 1.A.43) family.</text>
</comment>
<keyword evidence="16" id="KW-1185">Reference proteome</keyword>
<feature type="binding site" evidence="14">
    <location>
        <position position="72"/>
    </location>
    <ligand>
        <name>Na(+)</name>
        <dbReference type="ChEBI" id="CHEBI:29101"/>
        <note>structural</note>
    </ligand>
</feature>
<dbReference type="GO" id="GO:0062054">
    <property type="term" value="F:fluoride channel activity"/>
    <property type="evidence" value="ECO:0007669"/>
    <property type="project" value="UniProtKB-UniRule"/>
</dbReference>